<keyword evidence="2" id="KW-1185">Reference proteome</keyword>
<gene>
    <name evidence="1" type="ORF">RO3G_11111</name>
</gene>
<evidence type="ECO:0000313" key="2">
    <source>
        <dbReference type="Proteomes" id="UP000009138"/>
    </source>
</evidence>
<dbReference type="Proteomes" id="UP000009138">
    <property type="component" value="Unassembled WGS sequence"/>
</dbReference>
<name>I1CD70_RHIO9</name>
<protein>
    <submittedName>
        <fullName evidence="1">Uncharacterized protein</fullName>
    </submittedName>
</protein>
<organism evidence="1 2">
    <name type="scientific">Rhizopus delemar (strain RA 99-880 / ATCC MYA-4621 / FGSC 9543 / NRRL 43880)</name>
    <name type="common">Mucormycosis agent</name>
    <name type="synonym">Rhizopus arrhizus var. delemar</name>
    <dbReference type="NCBI Taxonomy" id="246409"/>
    <lineage>
        <taxon>Eukaryota</taxon>
        <taxon>Fungi</taxon>
        <taxon>Fungi incertae sedis</taxon>
        <taxon>Mucoromycota</taxon>
        <taxon>Mucoromycotina</taxon>
        <taxon>Mucoromycetes</taxon>
        <taxon>Mucorales</taxon>
        <taxon>Mucorineae</taxon>
        <taxon>Rhizopodaceae</taxon>
        <taxon>Rhizopus</taxon>
    </lineage>
</organism>
<sequence>MKVDKAIWEVELKKLEDCTCVHWTNKGFKIKEIVSSNIIESSSVGRNKKFLWSKKYSYHRRPNVYVS</sequence>
<dbReference type="VEuPathDB" id="FungiDB:RO3G_11111"/>
<dbReference type="RefSeq" id="XP_067521796.1">
    <property type="nucleotide sequence ID" value="XM_067665695.1"/>
</dbReference>
<dbReference type="AlphaFoldDB" id="I1CD70"/>
<dbReference type="EMBL" id="CH476740">
    <property type="protein sequence ID" value="EIE86400.1"/>
    <property type="molecule type" value="Genomic_DNA"/>
</dbReference>
<evidence type="ECO:0000313" key="1">
    <source>
        <dbReference type="EMBL" id="EIE86400.1"/>
    </source>
</evidence>
<dbReference type="GeneID" id="93618076"/>
<proteinExistence type="predicted"/>
<reference evidence="1 2" key="1">
    <citation type="journal article" date="2009" name="PLoS Genet.">
        <title>Genomic analysis of the basal lineage fungus Rhizopus oryzae reveals a whole-genome duplication.</title>
        <authorList>
            <person name="Ma L.-J."/>
            <person name="Ibrahim A.S."/>
            <person name="Skory C."/>
            <person name="Grabherr M.G."/>
            <person name="Burger G."/>
            <person name="Butler M."/>
            <person name="Elias M."/>
            <person name="Idnurm A."/>
            <person name="Lang B.F."/>
            <person name="Sone T."/>
            <person name="Abe A."/>
            <person name="Calvo S.E."/>
            <person name="Corrochano L.M."/>
            <person name="Engels R."/>
            <person name="Fu J."/>
            <person name="Hansberg W."/>
            <person name="Kim J.-M."/>
            <person name="Kodira C.D."/>
            <person name="Koehrsen M.J."/>
            <person name="Liu B."/>
            <person name="Miranda-Saavedra D."/>
            <person name="O'Leary S."/>
            <person name="Ortiz-Castellanos L."/>
            <person name="Poulter R."/>
            <person name="Rodriguez-Romero J."/>
            <person name="Ruiz-Herrera J."/>
            <person name="Shen Y.-Q."/>
            <person name="Zeng Q."/>
            <person name="Galagan J."/>
            <person name="Birren B.W."/>
            <person name="Cuomo C.A."/>
            <person name="Wickes B.L."/>
        </authorList>
    </citation>
    <scope>NUCLEOTIDE SEQUENCE [LARGE SCALE GENOMIC DNA]</scope>
    <source>
        <strain evidence="2">RA 99-880 / ATCC MYA-4621 / FGSC 9543 / NRRL 43880</strain>
    </source>
</reference>
<accession>I1CD70</accession>
<dbReference type="InParanoid" id="I1CD70"/>